<dbReference type="EMBL" id="QGKX02000095">
    <property type="protein sequence ID" value="KAF3574948.1"/>
    <property type="molecule type" value="Genomic_DNA"/>
</dbReference>
<dbReference type="Proteomes" id="UP000712600">
    <property type="component" value="Unassembled WGS sequence"/>
</dbReference>
<name>A0A8S9RNJ4_BRACR</name>
<gene>
    <name evidence="1" type="ORF">F2Q69_00059821</name>
</gene>
<accession>A0A8S9RNJ4</accession>
<proteinExistence type="predicted"/>
<sequence>MNHFQLAVGRVMNHFQFAVGRVMNHFQLAQRRVGSTKSNSPFGELDVPSPTRPKTSWISFVQICLCRVGPFQNHAFSSWELPPSSVGQTVSCFVPIGVTVETLRKKQQRLIFSYKVQIDCVKTITAKLNTKVISSIQLIRIIS</sequence>
<reference evidence="1" key="1">
    <citation type="submission" date="2019-12" db="EMBL/GenBank/DDBJ databases">
        <title>Genome sequencing and annotation of Brassica cretica.</title>
        <authorList>
            <person name="Studholme D.J."/>
            <person name="Sarris P."/>
        </authorList>
    </citation>
    <scope>NUCLEOTIDE SEQUENCE</scope>
    <source>
        <strain evidence="1">PFS-109/04</strain>
        <tissue evidence="1">Leaf</tissue>
    </source>
</reference>
<dbReference type="AlphaFoldDB" id="A0A8S9RNJ4"/>
<comment type="caution">
    <text evidence="1">The sequence shown here is derived from an EMBL/GenBank/DDBJ whole genome shotgun (WGS) entry which is preliminary data.</text>
</comment>
<evidence type="ECO:0000313" key="1">
    <source>
        <dbReference type="EMBL" id="KAF3574948.1"/>
    </source>
</evidence>
<evidence type="ECO:0000313" key="2">
    <source>
        <dbReference type="Proteomes" id="UP000712600"/>
    </source>
</evidence>
<organism evidence="1 2">
    <name type="scientific">Brassica cretica</name>
    <name type="common">Mustard</name>
    <dbReference type="NCBI Taxonomy" id="69181"/>
    <lineage>
        <taxon>Eukaryota</taxon>
        <taxon>Viridiplantae</taxon>
        <taxon>Streptophyta</taxon>
        <taxon>Embryophyta</taxon>
        <taxon>Tracheophyta</taxon>
        <taxon>Spermatophyta</taxon>
        <taxon>Magnoliopsida</taxon>
        <taxon>eudicotyledons</taxon>
        <taxon>Gunneridae</taxon>
        <taxon>Pentapetalae</taxon>
        <taxon>rosids</taxon>
        <taxon>malvids</taxon>
        <taxon>Brassicales</taxon>
        <taxon>Brassicaceae</taxon>
        <taxon>Brassiceae</taxon>
        <taxon>Brassica</taxon>
    </lineage>
</organism>
<protein>
    <submittedName>
        <fullName evidence="1">Uncharacterized protein</fullName>
    </submittedName>
</protein>